<name>A0A916YMK9_9BACT</name>
<dbReference type="Proteomes" id="UP000609064">
    <property type="component" value="Unassembled WGS sequence"/>
</dbReference>
<reference evidence="1" key="1">
    <citation type="journal article" date="2014" name="Int. J. Syst. Evol. Microbiol.">
        <title>Complete genome sequence of Corynebacterium casei LMG S-19264T (=DSM 44701T), isolated from a smear-ripened cheese.</title>
        <authorList>
            <consortium name="US DOE Joint Genome Institute (JGI-PGF)"/>
            <person name="Walter F."/>
            <person name="Albersmeier A."/>
            <person name="Kalinowski J."/>
            <person name="Ruckert C."/>
        </authorList>
    </citation>
    <scope>NUCLEOTIDE SEQUENCE</scope>
    <source>
        <strain evidence="1">CGMCC 1.15958</strain>
    </source>
</reference>
<sequence>MTEMKTKIFLKDSQGRVLEMRDLENEASNEFEVDKLQDGVYFVELLLPHGKAITHQFNVSHN</sequence>
<comment type="caution">
    <text evidence="1">The sequence shown here is derived from an EMBL/GenBank/DDBJ whole genome shotgun (WGS) entry which is preliminary data.</text>
</comment>
<reference evidence="1" key="2">
    <citation type="submission" date="2020-09" db="EMBL/GenBank/DDBJ databases">
        <authorList>
            <person name="Sun Q."/>
            <person name="Zhou Y."/>
        </authorList>
    </citation>
    <scope>NUCLEOTIDE SEQUENCE</scope>
    <source>
        <strain evidence="1">CGMCC 1.15958</strain>
    </source>
</reference>
<evidence type="ECO:0000313" key="2">
    <source>
        <dbReference type="Proteomes" id="UP000609064"/>
    </source>
</evidence>
<organism evidence="1 2">
    <name type="scientific">Emticicia aquatilis</name>
    <dbReference type="NCBI Taxonomy" id="1537369"/>
    <lineage>
        <taxon>Bacteria</taxon>
        <taxon>Pseudomonadati</taxon>
        <taxon>Bacteroidota</taxon>
        <taxon>Cytophagia</taxon>
        <taxon>Cytophagales</taxon>
        <taxon>Leadbetterellaceae</taxon>
        <taxon>Emticicia</taxon>
    </lineage>
</organism>
<gene>
    <name evidence="1" type="ORF">GCM10011514_14170</name>
</gene>
<dbReference type="AlphaFoldDB" id="A0A916YMK9"/>
<evidence type="ECO:0000313" key="1">
    <source>
        <dbReference type="EMBL" id="GGD51084.1"/>
    </source>
</evidence>
<accession>A0A916YMK9</accession>
<proteinExistence type="predicted"/>
<dbReference type="EMBL" id="BMKK01000002">
    <property type="protein sequence ID" value="GGD51084.1"/>
    <property type="molecule type" value="Genomic_DNA"/>
</dbReference>
<protein>
    <submittedName>
        <fullName evidence="1">Uncharacterized protein</fullName>
    </submittedName>
</protein>
<keyword evidence="2" id="KW-1185">Reference proteome</keyword>